<dbReference type="VEuPathDB" id="FungiDB:H257_12933"/>
<evidence type="ECO:0000259" key="3">
    <source>
        <dbReference type="PROSITE" id="PS50011"/>
    </source>
</evidence>
<dbReference type="PRINTS" id="PR01217">
    <property type="entry name" value="PRICHEXTENSN"/>
</dbReference>
<feature type="compositionally biased region" description="Pro residues" evidence="1">
    <location>
        <begin position="40"/>
        <end position="65"/>
    </location>
</feature>
<feature type="compositionally biased region" description="Low complexity" evidence="1">
    <location>
        <begin position="152"/>
        <end position="162"/>
    </location>
</feature>
<dbReference type="SUPFAM" id="SSF56112">
    <property type="entry name" value="Protein kinase-like (PK-like)"/>
    <property type="match status" value="1"/>
</dbReference>
<protein>
    <submittedName>
        <fullName evidence="4">TKL protein kinase</fullName>
    </submittedName>
</protein>
<keyword evidence="2" id="KW-1133">Transmembrane helix</keyword>
<feature type="region of interest" description="Disordered" evidence="1">
    <location>
        <begin position="240"/>
        <end position="280"/>
    </location>
</feature>
<dbReference type="PRINTS" id="PR00109">
    <property type="entry name" value="TYRKINASE"/>
</dbReference>
<evidence type="ECO:0000256" key="1">
    <source>
        <dbReference type="SAM" id="MobiDB-lite"/>
    </source>
</evidence>
<feature type="transmembrane region" description="Helical" evidence="2">
    <location>
        <begin position="213"/>
        <end position="234"/>
    </location>
</feature>
<dbReference type="Pfam" id="PF07714">
    <property type="entry name" value="PK_Tyr_Ser-Thr"/>
    <property type="match status" value="1"/>
</dbReference>
<keyword evidence="2" id="KW-0812">Transmembrane</keyword>
<dbReference type="PROSITE" id="PS00108">
    <property type="entry name" value="PROTEIN_KINASE_ST"/>
    <property type="match status" value="1"/>
</dbReference>
<keyword evidence="2" id="KW-0472">Membrane</keyword>
<dbReference type="PANTHER" id="PTHR44329:SF214">
    <property type="entry name" value="PROTEIN KINASE DOMAIN-CONTAINING PROTEIN"/>
    <property type="match status" value="1"/>
</dbReference>
<dbReference type="InterPro" id="IPR001245">
    <property type="entry name" value="Ser-Thr/Tyr_kinase_cat_dom"/>
</dbReference>
<evidence type="ECO:0000313" key="4">
    <source>
        <dbReference type="EMBL" id="ETV71787.1"/>
    </source>
</evidence>
<dbReference type="InterPro" id="IPR011009">
    <property type="entry name" value="Kinase-like_dom_sf"/>
</dbReference>
<reference evidence="4" key="1">
    <citation type="submission" date="2013-12" db="EMBL/GenBank/DDBJ databases">
        <title>The Genome Sequence of Aphanomyces astaci APO3.</title>
        <authorList>
            <consortium name="The Broad Institute Genomics Platform"/>
            <person name="Russ C."/>
            <person name="Tyler B."/>
            <person name="van West P."/>
            <person name="Dieguez-Uribeondo J."/>
            <person name="Young S.K."/>
            <person name="Zeng Q."/>
            <person name="Gargeya S."/>
            <person name="Fitzgerald M."/>
            <person name="Abouelleil A."/>
            <person name="Alvarado L."/>
            <person name="Chapman S.B."/>
            <person name="Gainer-Dewar J."/>
            <person name="Goldberg J."/>
            <person name="Griggs A."/>
            <person name="Gujja S."/>
            <person name="Hansen M."/>
            <person name="Howarth C."/>
            <person name="Imamovic A."/>
            <person name="Ireland A."/>
            <person name="Larimer J."/>
            <person name="McCowan C."/>
            <person name="Murphy C."/>
            <person name="Pearson M."/>
            <person name="Poon T.W."/>
            <person name="Priest M."/>
            <person name="Roberts A."/>
            <person name="Saif S."/>
            <person name="Shea T."/>
            <person name="Sykes S."/>
            <person name="Wortman J."/>
            <person name="Nusbaum C."/>
            <person name="Birren B."/>
        </authorList>
    </citation>
    <scope>NUCLEOTIDE SEQUENCE [LARGE SCALE GENOMIC DNA]</scope>
    <source>
        <strain evidence="4">APO3</strain>
    </source>
</reference>
<keyword evidence="4" id="KW-0418">Kinase</keyword>
<dbReference type="STRING" id="112090.W4FWC3"/>
<evidence type="ECO:0000256" key="2">
    <source>
        <dbReference type="SAM" id="Phobius"/>
    </source>
</evidence>
<keyword evidence="4" id="KW-0808">Transferase</keyword>
<dbReference type="InterPro" id="IPR051681">
    <property type="entry name" value="Ser/Thr_Kinases-Pseudokinases"/>
</dbReference>
<dbReference type="InterPro" id="IPR008271">
    <property type="entry name" value="Ser/Thr_kinase_AS"/>
</dbReference>
<feature type="compositionally biased region" description="Pro residues" evidence="1">
    <location>
        <begin position="88"/>
        <end position="102"/>
    </location>
</feature>
<feature type="compositionally biased region" description="Polar residues" evidence="1">
    <location>
        <begin position="266"/>
        <end position="276"/>
    </location>
</feature>
<feature type="domain" description="Protein kinase" evidence="3">
    <location>
        <begin position="296"/>
        <end position="573"/>
    </location>
</feature>
<dbReference type="Gene3D" id="3.30.200.20">
    <property type="entry name" value="Phosphorylase Kinase, domain 1"/>
    <property type="match status" value="1"/>
</dbReference>
<sequence length="584" mass="63169">MADDNGADDDTPTLMPTPAPAPSTPLLSTQLPWPRQTPTSFPPNPPSPPHPLTTPPNDDTPPPPSMSSSTADTTVLPPTAPQLAPVQPVRPSPDRPPNPPSFNPSSLVHQTPPTSTAIVAAGTPLSTTPSANRPSATASPTFVDPSTPSPPSLVLSQSSDVAAPPPSPSPSISPLLATTAPPATTVYSYYDVYDSPFARFDPNRRISTRQDSFLTAFIVLCTVGLAGVVVHRLLSVRGAKKKASRQSLPSPPSNPTQSQDDDTHNISHTQSATSGDPPQHINWRNLADLQLDMTAIELVAPLAAGSYGVVWRAKLRSNEVVAVKTCSRTSLDDVQNFVDELALLSTLHSPYLVSLLGVTWTHACDLKAVLEYMDSGDLRQLLDNAPPPSPEFLTNSPSFSWRQKLECALSVGHALVYLKQQHVIHRDLKSRNVLLDSKCGTKLADFGIAKHLHDDTTHASMTTGVGTYRWMAPEVLTFRRYSVAVDVYSFGVLLTELDTHRVPFTDVQNDHGRSVADAAVVCMVLYEHLRPSFSNKCPLWFVELGRRCMQADAQDRPTPEDVVDILTCQLGMLANVMDDVVDER</sequence>
<dbReference type="PANTHER" id="PTHR44329">
    <property type="entry name" value="SERINE/THREONINE-PROTEIN KINASE TNNI3K-RELATED"/>
    <property type="match status" value="1"/>
</dbReference>
<name>W4FWC3_APHAT</name>
<feature type="compositionally biased region" description="Polar residues" evidence="1">
    <location>
        <begin position="124"/>
        <end position="140"/>
    </location>
</feature>
<dbReference type="EMBL" id="KI913157">
    <property type="protein sequence ID" value="ETV71787.1"/>
    <property type="molecule type" value="Genomic_DNA"/>
</dbReference>
<dbReference type="GeneID" id="20814929"/>
<proteinExistence type="predicted"/>
<dbReference type="InterPro" id="IPR000719">
    <property type="entry name" value="Prot_kinase_dom"/>
</dbReference>
<feature type="compositionally biased region" description="Polar residues" evidence="1">
    <location>
        <begin position="107"/>
        <end position="117"/>
    </location>
</feature>
<dbReference type="AlphaFoldDB" id="W4FWC3"/>
<dbReference type="GO" id="GO:0005524">
    <property type="term" value="F:ATP binding"/>
    <property type="evidence" value="ECO:0007669"/>
    <property type="project" value="InterPro"/>
</dbReference>
<dbReference type="Gene3D" id="1.10.510.10">
    <property type="entry name" value="Transferase(Phosphotransferase) domain 1"/>
    <property type="match status" value="1"/>
</dbReference>
<feature type="region of interest" description="Disordered" evidence="1">
    <location>
        <begin position="1"/>
        <end position="176"/>
    </location>
</feature>
<dbReference type="GO" id="GO:0004674">
    <property type="term" value="F:protein serine/threonine kinase activity"/>
    <property type="evidence" value="ECO:0007669"/>
    <property type="project" value="TreeGrafter"/>
</dbReference>
<dbReference type="RefSeq" id="XP_009838636.1">
    <property type="nucleotide sequence ID" value="XM_009840334.1"/>
</dbReference>
<dbReference type="SMART" id="SM00220">
    <property type="entry name" value="S_TKc"/>
    <property type="match status" value="1"/>
</dbReference>
<dbReference type="OrthoDB" id="79350at2759"/>
<gene>
    <name evidence="4" type="ORF">H257_12933</name>
</gene>
<dbReference type="PROSITE" id="PS50011">
    <property type="entry name" value="PROTEIN_KINASE_DOM"/>
    <property type="match status" value="1"/>
</dbReference>
<organism evidence="4">
    <name type="scientific">Aphanomyces astaci</name>
    <name type="common">Crayfish plague agent</name>
    <dbReference type="NCBI Taxonomy" id="112090"/>
    <lineage>
        <taxon>Eukaryota</taxon>
        <taxon>Sar</taxon>
        <taxon>Stramenopiles</taxon>
        <taxon>Oomycota</taxon>
        <taxon>Saprolegniomycetes</taxon>
        <taxon>Saprolegniales</taxon>
        <taxon>Verrucalvaceae</taxon>
        <taxon>Aphanomyces</taxon>
    </lineage>
</organism>
<accession>W4FWC3</accession>
<feature type="compositionally biased region" description="Acidic residues" evidence="1">
    <location>
        <begin position="1"/>
        <end position="11"/>
    </location>
</feature>